<dbReference type="GO" id="GO:0016787">
    <property type="term" value="F:hydrolase activity"/>
    <property type="evidence" value="ECO:0007669"/>
    <property type="project" value="UniProtKB-ARBA"/>
</dbReference>
<dbReference type="CDD" id="cd00016">
    <property type="entry name" value="ALP_like"/>
    <property type="match status" value="1"/>
</dbReference>
<evidence type="ECO:0008006" key="4">
    <source>
        <dbReference type="Google" id="ProtNLM"/>
    </source>
</evidence>
<dbReference type="Pfam" id="PF01663">
    <property type="entry name" value="Phosphodiest"/>
    <property type="match status" value="1"/>
</dbReference>
<dbReference type="EMBL" id="ATNM01000013">
    <property type="protein sequence ID" value="EPR71600.1"/>
    <property type="molecule type" value="Genomic_DNA"/>
</dbReference>
<dbReference type="PANTHER" id="PTHR10151:SF120">
    <property type="entry name" value="BIS(5'-ADENOSYL)-TRIPHOSPHATASE"/>
    <property type="match status" value="1"/>
</dbReference>
<name>S7VN30_9BACT</name>
<evidence type="ECO:0000313" key="3">
    <source>
        <dbReference type="Proteomes" id="UP000014974"/>
    </source>
</evidence>
<dbReference type="Proteomes" id="UP000014974">
    <property type="component" value="Unassembled WGS sequence"/>
</dbReference>
<proteinExistence type="predicted"/>
<dbReference type="eggNOG" id="COG1524">
    <property type="taxonomic scope" value="Bacteria"/>
</dbReference>
<evidence type="ECO:0000256" key="1">
    <source>
        <dbReference type="SAM" id="SignalP"/>
    </source>
</evidence>
<dbReference type="AlphaFoldDB" id="S7VN30"/>
<organism evidence="2 3">
    <name type="scientific">Cyclobacterium qasimii M12-11B</name>
    <dbReference type="NCBI Taxonomy" id="641524"/>
    <lineage>
        <taxon>Bacteria</taxon>
        <taxon>Pseudomonadati</taxon>
        <taxon>Bacteroidota</taxon>
        <taxon>Cytophagia</taxon>
        <taxon>Cytophagales</taxon>
        <taxon>Cyclobacteriaceae</taxon>
        <taxon>Cyclobacterium</taxon>
    </lineage>
</organism>
<dbReference type="InterPro" id="IPR017850">
    <property type="entry name" value="Alkaline_phosphatase_core_sf"/>
</dbReference>
<dbReference type="SUPFAM" id="SSF53649">
    <property type="entry name" value="Alkaline phosphatase-like"/>
    <property type="match status" value="1"/>
</dbReference>
<accession>S7VN30</accession>
<feature type="chain" id="PRO_5004545426" description="Alkaline phosphatase" evidence="1">
    <location>
        <begin position="24"/>
        <end position="345"/>
    </location>
</feature>
<dbReference type="STRING" id="641524.ADICYQ_0268"/>
<protein>
    <recommendedName>
        <fullName evidence="4">Alkaline phosphatase</fullName>
    </recommendedName>
</protein>
<comment type="caution">
    <text evidence="2">The sequence shown here is derived from an EMBL/GenBank/DDBJ whole genome shotgun (WGS) entry which is preliminary data.</text>
</comment>
<dbReference type="Gene3D" id="3.40.720.10">
    <property type="entry name" value="Alkaline Phosphatase, subunit A"/>
    <property type="match status" value="2"/>
</dbReference>
<sequence>MKFKGVSCSVVLLLVLFISISCNESTTSDRKVKHTILIGLDAFGARGFQKASTPYMNKMTANGAIAPFARCLLPTNSSPNWTAMLTGVGPLQHGVYDNDWERDKQIWPPVIATEEGVYPSLINWIKDQIPSSKVHFFYEWGGLARLFDLSEVDKIYRGEKVDVIFEKAVDAFFEDQPDFLFLNIDEIDHQGHAKGHDSEEYFNAISHFDSLIGDFVQRLEAAGLMDETLIIITGDHGGINTSHGGTTLNEIEIPIIMYGAGVNKGLVISKPCYIYDVPVTLAYALGITPPKAGIGRPILEAFNPNSISAPYVPMPLISPTQGFFATPPLTVEITVDDSDAEIFIP</sequence>
<dbReference type="PROSITE" id="PS51257">
    <property type="entry name" value="PROKAR_LIPOPROTEIN"/>
    <property type="match status" value="1"/>
</dbReference>
<dbReference type="InterPro" id="IPR002591">
    <property type="entry name" value="Phosphodiest/P_Trfase"/>
</dbReference>
<keyword evidence="1" id="KW-0732">Signal</keyword>
<dbReference type="RefSeq" id="WP_020891053.1">
    <property type="nucleotide sequence ID" value="NZ_ATNM01000013.1"/>
</dbReference>
<dbReference type="PANTHER" id="PTHR10151">
    <property type="entry name" value="ECTONUCLEOTIDE PYROPHOSPHATASE/PHOSPHODIESTERASE"/>
    <property type="match status" value="1"/>
</dbReference>
<reference evidence="2 3" key="1">
    <citation type="journal article" date="2013" name="Genome Announc.">
        <title>Draft Genome Sequence of Cyclobacterium qasimii Strain M12-11BT, Isolated from Arctic Marine Sediment.</title>
        <authorList>
            <person name="Shivaji S."/>
            <person name="Ara S."/>
            <person name="Singh A."/>
            <person name="Kumar Pinnaka A."/>
        </authorList>
    </citation>
    <scope>NUCLEOTIDE SEQUENCE [LARGE SCALE GENOMIC DNA]</scope>
    <source>
        <strain evidence="2 3">M12-11B</strain>
    </source>
</reference>
<gene>
    <name evidence="2" type="ORF">ADICYQ_0268</name>
</gene>
<feature type="signal peptide" evidence="1">
    <location>
        <begin position="1"/>
        <end position="23"/>
    </location>
</feature>
<evidence type="ECO:0000313" key="2">
    <source>
        <dbReference type="EMBL" id="EPR71600.1"/>
    </source>
</evidence>